<proteinExistence type="inferred from homology"/>
<evidence type="ECO:0000259" key="7">
    <source>
        <dbReference type="Pfam" id="PF01593"/>
    </source>
</evidence>
<sequence length="481" mass="52036">MRLSIPLAVAVLTRLASSHGRTDQVDVAIVGAGLSGLSAAKELSAVGKSILVLEARDRVGGRILDVKLPNGGVVETGAAFIGPSQDRVLALAAELQLETFPTYNSGENVLWQDGERVTYPTEGPTGNIPPISESSLMQLAEAQARLNAMAQEIDVNAPWNHPQAVELDSTTFDSWLDGATPLEEARFLFDVATTSIFSAEPRELSLLYVVAYIASAGNSTTPGTLERLTSTAGGAQERRIKGGMQQLAVKLAERLGKKRIALNAPVRRVERRGDSYQVTADGITIKARHVVIAMSPPLAARIVYRPQLPAQRDQLTQRLPMGSIGKAIAIYNQPFWRADGLTGQVVSDSGVVRSAFDISPEDGSYGALMGFIEADQMRKLDDKSEQEIQLRVTNDFVNYFGTNAWNPIGWVIQRWDNEEFSRGGPVAFGPPGVLTQYAPALTRPFEGIHFAGTESAPYWTGYLDGAIRSGERVAKEILDAF</sequence>
<feature type="domain" description="Amine oxidase" evidence="7">
    <location>
        <begin position="34"/>
        <end position="478"/>
    </location>
</feature>
<keyword evidence="6" id="KW-0732">Signal</keyword>
<evidence type="ECO:0000256" key="1">
    <source>
        <dbReference type="ARBA" id="ARBA00001974"/>
    </source>
</evidence>
<keyword evidence="9" id="KW-1185">Reference proteome</keyword>
<dbReference type="EMBL" id="JAPDRL010000111">
    <property type="protein sequence ID" value="KAJ9656961.1"/>
    <property type="molecule type" value="Genomic_DNA"/>
</dbReference>
<dbReference type="InterPro" id="IPR001613">
    <property type="entry name" value="Flavin_amine_oxidase"/>
</dbReference>
<accession>A0ABQ9NH80</accession>
<dbReference type="Gene3D" id="3.90.660.10">
    <property type="match status" value="1"/>
</dbReference>
<evidence type="ECO:0000256" key="2">
    <source>
        <dbReference type="ARBA" id="ARBA00005995"/>
    </source>
</evidence>
<evidence type="ECO:0000313" key="9">
    <source>
        <dbReference type="Proteomes" id="UP001172684"/>
    </source>
</evidence>
<comment type="similarity">
    <text evidence="2 5">Belongs to the flavin monoamine oxidase family.</text>
</comment>
<dbReference type="PRINTS" id="PR00757">
    <property type="entry name" value="AMINEOXDASEF"/>
</dbReference>
<protein>
    <recommendedName>
        <fullName evidence="5">Amine oxidase</fullName>
        <ecNumber evidence="5">1.4.3.-</ecNumber>
    </recommendedName>
</protein>
<dbReference type="PANTHER" id="PTHR43563">
    <property type="entry name" value="AMINE OXIDASE"/>
    <property type="match status" value="1"/>
</dbReference>
<comment type="caution">
    <text evidence="8">The sequence shown here is derived from an EMBL/GenBank/DDBJ whole genome shotgun (WGS) entry which is preliminary data.</text>
</comment>
<gene>
    <name evidence="8" type="ORF">H2201_008323</name>
</gene>
<dbReference type="InterPro" id="IPR002937">
    <property type="entry name" value="Amino_oxidase"/>
</dbReference>
<dbReference type="SUPFAM" id="SSF51905">
    <property type="entry name" value="FAD/NAD(P)-binding domain"/>
    <property type="match status" value="1"/>
</dbReference>
<keyword evidence="5" id="KW-0274">FAD</keyword>
<reference evidence="8" key="1">
    <citation type="submission" date="2022-10" db="EMBL/GenBank/DDBJ databases">
        <title>Culturing micro-colonial fungi from biological soil crusts in the Mojave desert and describing Neophaeococcomyces mojavensis, and introducing the new genera and species Taxawa tesnikishii.</title>
        <authorList>
            <person name="Kurbessoian T."/>
            <person name="Stajich J.E."/>
        </authorList>
    </citation>
    <scope>NUCLEOTIDE SEQUENCE</scope>
    <source>
        <strain evidence="8">TK_1</strain>
    </source>
</reference>
<name>A0ABQ9NH80_9PEZI</name>
<dbReference type="InterPro" id="IPR036188">
    <property type="entry name" value="FAD/NAD-bd_sf"/>
</dbReference>
<evidence type="ECO:0000256" key="6">
    <source>
        <dbReference type="SAM" id="SignalP"/>
    </source>
</evidence>
<dbReference type="Pfam" id="PF01593">
    <property type="entry name" value="Amino_oxidase"/>
    <property type="match status" value="1"/>
</dbReference>
<dbReference type="Gene3D" id="3.50.50.60">
    <property type="entry name" value="FAD/NAD(P)-binding domain"/>
    <property type="match status" value="1"/>
</dbReference>
<dbReference type="EC" id="1.4.3.-" evidence="5"/>
<evidence type="ECO:0000256" key="4">
    <source>
        <dbReference type="ARBA" id="ARBA00048448"/>
    </source>
</evidence>
<evidence type="ECO:0000256" key="3">
    <source>
        <dbReference type="ARBA" id="ARBA00023002"/>
    </source>
</evidence>
<evidence type="ECO:0000313" key="8">
    <source>
        <dbReference type="EMBL" id="KAJ9656961.1"/>
    </source>
</evidence>
<feature type="signal peptide" evidence="6">
    <location>
        <begin position="1"/>
        <end position="20"/>
    </location>
</feature>
<organism evidence="8 9">
    <name type="scientific">Coniosporium apollinis</name>
    <dbReference type="NCBI Taxonomy" id="61459"/>
    <lineage>
        <taxon>Eukaryota</taxon>
        <taxon>Fungi</taxon>
        <taxon>Dikarya</taxon>
        <taxon>Ascomycota</taxon>
        <taxon>Pezizomycotina</taxon>
        <taxon>Dothideomycetes</taxon>
        <taxon>Dothideomycetes incertae sedis</taxon>
        <taxon>Coniosporium</taxon>
    </lineage>
</organism>
<feature type="chain" id="PRO_5047285872" description="Amine oxidase" evidence="6">
    <location>
        <begin position="21"/>
        <end position="481"/>
    </location>
</feature>
<dbReference type="SUPFAM" id="SSF54373">
    <property type="entry name" value="FAD-linked reductases, C-terminal domain"/>
    <property type="match status" value="1"/>
</dbReference>
<comment type="catalytic activity">
    <reaction evidence="4">
        <text>a secondary aliphatic amine + O2 + H2O = a primary amine + an aldehyde + H2O2</text>
        <dbReference type="Rhea" id="RHEA:26414"/>
        <dbReference type="ChEBI" id="CHEBI:15377"/>
        <dbReference type="ChEBI" id="CHEBI:15379"/>
        <dbReference type="ChEBI" id="CHEBI:16240"/>
        <dbReference type="ChEBI" id="CHEBI:17478"/>
        <dbReference type="ChEBI" id="CHEBI:58855"/>
        <dbReference type="ChEBI" id="CHEBI:65296"/>
        <dbReference type="EC" id="1.4.3.4"/>
    </reaction>
</comment>
<comment type="cofactor">
    <cofactor evidence="1 5">
        <name>FAD</name>
        <dbReference type="ChEBI" id="CHEBI:57692"/>
    </cofactor>
</comment>
<dbReference type="InterPro" id="IPR050703">
    <property type="entry name" value="Flavin_MAO"/>
</dbReference>
<evidence type="ECO:0000256" key="5">
    <source>
        <dbReference type="RuleBase" id="RU362067"/>
    </source>
</evidence>
<dbReference type="PANTHER" id="PTHR43563:SF14">
    <property type="entry name" value="AMINE OXIDASE"/>
    <property type="match status" value="1"/>
</dbReference>
<keyword evidence="3 5" id="KW-0560">Oxidoreductase</keyword>
<dbReference type="Proteomes" id="UP001172684">
    <property type="component" value="Unassembled WGS sequence"/>
</dbReference>
<dbReference type="Gene3D" id="1.10.405.10">
    <property type="entry name" value="Guanine Nucleotide Dissociation Inhibitor, domain 1"/>
    <property type="match status" value="1"/>
</dbReference>
<keyword evidence="5" id="KW-0285">Flavoprotein</keyword>